<dbReference type="AlphaFoldDB" id="A0A1M4Z9H1"/>
<proteinExistence type="inferred from homology"/>
<dbReference type="PANTHER" id="PTHR30151">
    <property type="entry name" value="ALKANE SULFONATE ABC TRANSPORTER-RELATED, MEMBRANE SUBUNIT"/>
    <property type="match status" value="1"/>
</dbReference>
<organism evidence="9 10">
    <name type="scientific">Alkalibacter saccharofermentans DSM 14828</name>
    <dbReference type="NCBI Taxonomy" id="1120975"/>
    <lineage>
        <taxon>Bacteria</taxon>
        <taxon>Bacillati</taxon>
        <taxon>Bacillota</taxon>
        <taxon>Clostridia</taxon>
        <taxon>Eubacteriales</taxon>
        <taxon>Eubacteriaceae</taxon>
        <taxon>Alkalibacter</taxon>
    </lineage>
</organism>
<keyword evidence="5 7" id="KW-1133">Transmembrane helix</keyword>
<evidence type="ECO:0000256" key="4">
    <source>
        <dbReference type="ARBA" id="ARBA00022692"/>
    </source>
</evidence>
<evidence type="ECO:0000313" key="9">
    <source>
        <dbReference type="EMBL" id="SHF14625.1"/>
    </source>
</evidence>
<dbReference type="Pfam" id="PF00528">
    <property type="entry name" value="BPD_transp_1"/>
    <property type="match status" value="1"/>
</dbReference>
<dbReference type="CDD" id="cd06261">
    <property type="entry name" value="TM_PBP2"/>
    <property type="match status" value="1"/>
</dbReference>
<feature type="transmembrane region" description="Helical" evidence="7">
    <location>
        <begin position="179"/>
        <end position="201"/>
    </location>
</feature>
<protein>
    <submittedName>
        <fullName evidence="9">Sulfonate transport system permease protein</fullName>
    </submittedName>
</protein>
<comment type="similarity">
    <text evidence="7">Belongs to the binding-protein-dependent transport system permease family.</text>
</comment>
<dbReference type="Gene3D" id="1.10.3720.10">
    <property type="entry name" value="MetI-like"/>
    <property type="match status" value="1"/>
</dbReference>
<reference evidence="9 10" key="1">
    <citation type="submission" date="2016-11" db="EMBL/GenBank/DDBJ databases">
        <authorList>
            <person name="Jaros S."/>
            <person name="Januszkiewicz K."/>
            <person name="Wedrychowicz H."/>
        </authorList>
    </citation>
    <scope>NUCLEOTIDE SEQUENCE [LARGE SCALE GENOMIC DNA]</scope>
    <source>
        <strain evidence="9 10">DSM 14828</strain>
    </source>
</reference>
<comment type="subcellular location">
    <subcellularLocation>
        <location evidence="1 7">Cell membrane</location>
        <topology evidence="1 7">Multi-pass membrane protein</topology>
    </subcellularLocation>
</comment>
<dbReference type="FunFam" id="1.10.3720.10:FF:000003">
    <property type="entry name" value="Aliphatic sulfonate ABC transporter permease"/>
    <property type="match status" value="1"/>
</dbReference>
<dbReference type="STRING" id="1120975.SAMN02746064_01980"/>
<dbReference type="GO" id="GO:0042918">
    <property type="term" value="P:alkanesulfonate transmembrane transport"/>
    <property type="evidence" value="ECO:0007669"/>
    <property type="project" value="UniProtKB-ARBA"/>
</dbReference>
<evidence type="ECO:0000256" key="5">
    <source>
        <dbReference type="ARBA" id="ARBA00022989"/>
    </source>
</evidence>
<evidence type="ECO:0000259" key="8">
    <source>
        <dbReference type="PROSITE" id="PS50928"/>
    </source>
</evidence>
<dbReference type="Proteomes" id="UP000184251">
    <property type="component" value="Unassembled WGS sequence"/>
</dbReference>
<keyword evidence="10" id="KW-1185">Reference proteome</keyword>
<feature type="transmembrane region" description="Helical" evidence="7">
    <location>
        <begin position="7"/>
        <end position="26"/>
    </location>
</feature>
<dbReference type="PANTHER" id="PTHR30151:SF38">
    <property type="entry name" value="ALIPHATIC SULFONATES TRANSPORT PERMEASE PROTEIN SSUC-RELATED"/>
    <property type="match status" value="1"/>
</dbReference>
<dbReference type="EMBL" id="FQTU01000016">
    <property type="protein sequence ID" value="SHF14625.1"/>
    <property type="molecule type" value="Genomic_DNA"/>
</dbReference>
<dbReference type="InterPro" id="IPR000515">
    <property type="entry name" value="MetI-like"/>
</dbReference>
<accession>A0A1M4Z9H1</accession>
<name>A0A1M4Z9H1_9FIRM</name>
<sequence>MNKKVNNLNATGLILPLIILLAWHLSVQSGMFPPAILPPIGDVARAFLNMMESGLLVGDILVSLTRVLRGYLLAIFAGVTLGTLMGTSKHINDFFTLTLNSIRQIPILAWIPLIILWLGIGEESKVAVIFLAAFFPILINTISGMRSTPKGLVEVAALYKLSGWMTFKKVYFPSALPQIFVGLKLGLGISWVAVVAAELIAASSGIGFRISDARSMMEPDVMIVGMISIGVLGVSMDKALTLILERITPWKK</sequence>
<feature type="transmembrane region" description="Helical" evidence="7">
    <location>
        <begin position="103"/>
        <end position="120"/>
    </location>
</feature>
<evidence type="ECO:0000256" key="1">
    <source>
        <dbReference type="ARBA" id="ARBA00004651"/>
    </source>
</evidence>
<keyword evidence="4 7" id="KW-0812">Transmembrane</keyword>
<feature type="transmembrane region" description="Helical" evidence="7">
    <location>
        <begin position="71"/>
        <end position="91"/>
    </location>
</feature>
<evidence type="ECO:0000313" key="10">
    <source>
        <dbReference type="Proteomes" id="UP000184251"/>
    </source>
</evidence>
<evidence type="ECO:0000256" key="7">
    <source>
        <dbReference type="RuleBase" id="RU363032"/>
    </source>
</evidence>
<evidence type="ECO:0000256" key="2">
    <source>
        <dbReference type="ARBA" id="ARBA00022448"/>
    </source>
</evidence>
<dbReference type="InterPro" id="IPR035906">
    <property type="entry name" value="MetI-like_sf"/>
</dbReference>
<dbReference type="RefSeq" id="WP_073271530.1">
    <property type="nucleotide sequence ID" value="NZ_FQTU01000016.1"/>
</dbReference>
<keyword evidence="2 7" id="KW-0813">Transport</keyword>
<feature type="transmembrane region" description="Helical" evidence="7">
    <location>
        <begin position="221"/>
        <end position="244"/>
    </location>
</feature>
<dbReference type="OrthoDB" id="9804353at2"/>
<keyword evidence="6 7" id="KW-0472">Membrane</keyword>
<dbReference type="SUPFAM" id="SSF161098">
    <property type="entry name" value="MetI-like"/>
    <property type="match status" value="1"/>
</dbReference>
<evidence type="ECO:0000256" key="3">
    <source>
        <dbReference type="ARBA" id="ARBA00022475"/>
    </source>
</evidence>
<keyword evidence="3" id="KW-1003">Cell membrane</keyword>
<feature type="transmembrane region" description="Helical" evidence="7">
    <location>
        <begin position="127"/>
        <end position="145"/>
    </location>
</feature>
<dbReference type="GO" id="GO:0005886">
    <property type="term" value="C:plasma membrane"/>
    <property type="evidence" value="ECO:0007669"/>
    <property type="project" value="UniProtKB-SubCell"/>
</dbReference>
<dbReference type="PROSITE" id="PS50928">
    <property type="entry name" value="ABC_TM1"/>
    <property type="match status" value="1"/>
</dbReference>
<evidence type="ECO:0000256" key="6">
    <source>
        <dbReference type="ARBA" id="ARBA00023136"/>
    </source>
</evidence>
<feature type="domain" description="ABC transmembrane type-1" evidence="8">
    <location>
        <begin position="60"/>
        <end position="244"/>
    </location>
</feature>
<gene>
    <name evidence="9" type="ORF">SAMN02746064_01980</name>
</gene>